<sequence length="433" mass="47804">MSRLKIAPKKDSFNIEIAEIAPDKSISHRAAMFSLLSDKPSKIRNFLKAEDTLNTLQIVKKLGAKVEEGDVIKIEPPKNIVEPDDVLDCGNSGTGMRLYCGFLAGVEGFFVLSGDKYLRNRPMARVAKPLRSIGAKIDGREEGNKAPLAIRGNTYLESFFYESPIASAQVKSALILAGLRAKEASSYSEPELSRDHTERMLRGMGANIKSEYRHGKYFVEIEPLKAPLEPLDITIPSDPSSAFFFAVAAAIMPGSCVLLKNITLNPTRIEAFKVLQKMGAKVEYMQKENIYEPIGDIRVCGEKLQGVEVSEHISWLIDELPALAIAMAVAEGVSRVKNAKELRVKESDRIKSVVENLRKCGISVEEYEDGYEIRGGKLQKAVIDSYGDHRIAMSFAIAGLLAGMEIEDIECIATSFPNFVELLQKITEVERGD</sequence>
<dbReference type="GO" id="GO:0008652">
    <property type="term" value="P:amino acid biosynthetic process"/>
    <property type="evidence" value="ECO:0007669"/>
    <property type="project" value="UniProtKB-KW"/>
</dbReference>
<feature type="binding site" evidence="8">
    <location>
        <position position="121"/>
    </location>
    <ligand>
        <name>phosphoenolpyruvate</name>
        <dbReference type="ChEBI" id="CHEBI:58702"/>
    </ligand>
</feature>
<dbReference type="FunFam" id="3.65.10.10:FF:000005">
    <property type="entry name" value="3-phosphoshikimate 1-carboxyvinyltransferase"/>
    <property type="match status" value="1"/>
</dbReference>
<evidence type="ECO:0000256" key="2">
    <source>
        <dbReference type="ARBA" id="ARBA00009948"/>
    </source>
</evidence>
<feature type="binding site" evidence="8">
    <location>
        <position position="167"/>
    </location>
    <ligand>
        <name>3-phosphoshikimate</name>
        <dbReference type="ChEBI" id="CHEBI:145989"/>
    </ligand>
</feature>
<dbReference type="InterPro" id="IPR036968">
    <property type="entry name" value="Enolpyruvate_Tfrase_sf"/>
</dbReference>
<evidence type="ECO:0000256" key="5">
    <source>
        <dbReference type="ARBA" id="ARBA00022679"/>
    </source>
</evidence>
<evidence type="ECO:0000259" key="10">
    <source>
        <dbReference type="Pfam" id="PF00275"/>
    </source>
</evidence>
<dbReference type="InterPro" id="IPR023193">
    <property type="entry name" value="EPSP_synthase_CS"/>
</dbReference>
<feature type="domain" description="Enolpyruvate transferase" evidence="10">
    <location>
        <begin position="19"/>
        <end position="422"/>
    </location>
</feature>
<feature type="binding site" evidence="8">
    <location>
        <position position="24"/>
    </location>
    <ligand>
        <name>phosphoenolpyruvate</name>
        <dbReference type="ChEBI" id="CHEBI:58702"/>
    </ligand>
</feature>
<feature type="binding site" evidence="8">
    <location>
        <position position="29"/>
    </location>
    <ligand>
        <name>3-phosphoshikimate</name>
        <dbReference type="ChEBI" id="CHEBI:145989"/>
    </ligand>
</feature>
<dbReference type="Proteomes" id="UP000192602">
    <property type="component" value="Unassembled WGS sequence"/>
</dbReference>
<accession>A0A1W1WSP5</accession>
<dbReference type="NCBIfam" id="TIGR01356">
    <property type="entry name" value="aroA"/>
    <property type="match status" value="1"/>
</dbReference>
<keyword evidence="4 8" id="KW-0028">Amino-acid biosynthesis</keyword>
<feature type="binding site" evidence="8">
    <location>
        <position position="169"/>
    </location>
    <ligand>
        <name>phosphoenolpyruvate</name>
        <dbReference type="ChEBI" id="CHEBI:58702"/>
    </ligand>
</feature>
<dbReference type="Pfam" id="PF00275">
    <property type="entry name" value="EPSP_synthase"/>
    <property type="match status" value="1"/>
</dbReference>
<keyword evidence="3 8" id="KW-0963">Cytoplasm</keyword>
<evidence type="ECO:0000256" key="7">
    <source>
        <dbReference type="ARBA" id="ARBA00044633"/>
    </source>
</evidence>
<dbReference type="RefSeq" id="WP_084275565.1">
    <property type="nucleotide sequence ID" value="NZ_AP026671.1"/>
</dbReference>
<evidence type="ECO:0000313" key="12">
    <source>
        <dbReference type="Proteomes" id="UP000192602"/>
    </source>
</evidence>
<comment type="subcellular location">
    <subcellularLocation>
        <location evidence="8">Cytoplasm</location>
    </subcellularLocation>
</comment>
<dbReference type="GO" id="GO:0009073">
    <property type="term" value="P:aromatic amino acid family biosynthetic process"/>
    <property type="evidence" value="ECO:0007669"/>
    <property type="project" value="UniProtKB-KW"/>
</dbReference>
<dbReference type="PROSITE" id="PS50889">
    <property type="entry name" value="S4"/>
    <property type="match status" value="1"/>
</dbReference>
<dbReference type="SUPFAM" id="SSF55205">
    <property type="entry name" value="EPT/RTPC-like"/>
    <property type="match status" value="1"/>
</dbReference>
<evidence type="ECO:0000256" key="9">
    <source>
        <dbReference type="PROSITE-ProRule" id="PRU00182"/>
    </source>
</evidence>
<organism evidence="11 12">
    <name type="scientific">Nitratiruptor tergarcus DSM 16512</name>
    <dbReference type="NCBI Taxonomy" id="1069081"/>
    <lineage>
        <taxon>Bacteria</taxon>
        <taxon>Pseudomonadati</taxon>
        <taxon>Campylobacterota</taxon>
        <taxon>Epsilonproteobacteria</taxon>
        <taxon>Nautiliales</taxon>
        <taxon>Nitratiruptoraceae</taxon>
        <taxon>Nitratiruptor</taxon>
    </lineage>
</organism>
<evidence type="ECO:0000256" key="3">
    <source>
        <dbReference type="ARBA" id="ARBA00022490"/>
    </source>
</evidence>
<feature type="binding site" evidence="8">
    <location>
        <position position="345"/>
    </location>
    <ligand>
        <name>3-phosphoshikimate</name>
        <dbReference type="ChEBI" id="CHEBI:145989"/>
    </ligand>
</feature>
<gene>
    <name evidence="8" type="primary">aroA</name>
    <name evidence="11" type="ORF">SAMN05660197_1138</name>
</gene>
<dbReference type="InterPro" id="IPR001986">
    <property type="entry name" value="Enolpyruvate_Tfrase_dom"/>
</dbReference>
<dbReference type="EC" id="2.5.1.19" evidence="8"/>
<dbReference type="HAMAP" id="MF_00210">
    <property type="entry name" value="EPSP_synth"/>
    <property type="match status" value="1"/>
</dbReference>
<feature type="binding site" evidence="8">
    <location>
        <position position="390"/>
    </location>
    <ligand>
        <name>phosphoenolpyruvate</name>
        <dbReference type="ChEBI" id="CHEBI:58702"/>
    </ligand>
</feature>
<dbReference type="OrthoDB" id="9809920at2"/>
<feature type="binding site" evidence="8">
    <location>
        <position position="93"/>
    </location>
    <ligand>
        <name>phosphoenolpyruvate</name>
        <dbReference type="ChEBI" id="CHEBI:58702"/>
    </ligand>
</feature>
<feature type="binding site" evidence="8">
    <location>
        <position position="24"/>
    </location>
    <ligand>
        <name>3-phosphoshikimate</name>
        <dbReference type="ChEBI" id="CHEBI:145989"/>
    </ligand>
</feature>
<evidence type="ECO:0000313" key="11">
    <source>
        <dbReference type="EMBL" id="SMC09331.1"/>
    </source>
</evidence>
<evidence type="ECO:0000256" key="6">
    <source>
        <dbReference type="ARBA" id="ARBA00023141"/>
    </source>
</evidence>
<dbReference type="Gene3D" id="3.65.10.10">
    <property type="entry name" value="Enolpyruvate transferase domain"/>
    <property type="match status" value="2"/>
</dbReference>
<dbReference type="GO" id="GO:0005737">
    <property type="term" value="C:cytoplasm"/>
    <property type="evidence" value="ECO:0007669"/>
    <property type="project" value="UniProtKB-SubCell"/>
</dbReference>
<feature type="binding site" evidence="8">
    <location>
        <position position="25"/>
    </location>
    <ligand>
        <name>3-phosphoshikimate</name>
        <dbReference type="ChEBI" id="CHEBI:145989"/>
    </ligand>
</feature>
<dbReference type="PANTHER" id="PTHR21090:SF5">
    <property type="entry name" value="PENTAFUNCTIONAL AROM POLYPEPTIDE"/>
    <property type="match status" value="1"/>
</dbReference>
<keyword evidence="9" id="KW-0694">RNA-binding</keyword>
<dbReference type="InterPro" id="IPR013792">
    <property type="entry name" value="RNA3'P_cycl/enolpyr_Trfase_a/b"/>
</dbReference>
<comment type="catalytic activity">
    <reaction evidence="7">
        <text>3-phosphoshikimate + phosphoenolpyruvate = 5-O-(1-carboxyvinyl)-3-phosphoshikimate + phosphate</text>
        <dbReference type="Rhea" id="RHEA:21256"/>
        <dbReference type="ChEBI" id="CHEBI:43474"/>
        <dbReference type="ChEBI" id="CHEBI:57701"/>
        <dbReference type="ChEBI" id="CHEBI:58702"/>
        <dbReference type="ChEBI" id="CHEBI:145989"/>
        <dbReference type="EC" id="2.5.1.19"/>
    </reaction>
    <physiologicalReaction direction="left-to-right" evidence="7">
        <dbReference type="Rhea" id="RHEA:21257"/>
    </physiologicalReaction>
</comment>
<comment type="caution">
    <text evidence="8">Lacks conserved residue(s) required for the propagation of feature annotation.</text>
</comment>
<keyword evidence="12" id="KW-1185">Reference proteome</keyword>
<dbReference type="PROSITE" id="PS00885">
    <property type="entry name" value="EPSP_SYNTHASE_2"/>
    <property type="match status" value="1"/>
</dbReference>
<keyword evidence="5 8" id="KW-0808">Transferase</keyword>
<comment type="subunit">
    <text evidence="8">Monomer.</text>
</comment>
<dbReference type="STRING" id="1069081.SAMN05660197_1138"/>
<proteinExistence type="inferred from homology"/>
<feature type="binding site" evidence="8">
    <location>
        <position position="349"/>
    </location>
    <ligand>
        <name>phosphoenolpyruvate</name>
        <dbReference type="ChEBI" id="CHEBI:58702"/>
    </ligand>
</feature>
<dbReference type="PROSITE" id="PS00104">
    <property type="entry name" value="EPSP_SYNTHASE_1"/>
    <property type="match status" value="1"/>
</dbReference>
<feature type="binding site" evidence="8">
    <location>
        <position position="318"/>
    </location>
    <ligand>
        <name>3-phosphoshikimate</name>
        <dbReference type="ChEBI" id="CHEBI:145989"/>
    </ligand>
</feature>
<dbReference type="GO" id="GO:0003866">
    <property type="term" value="F:3-phosphoshikimate 1-carboxyvinyltransferase activity"/>
    <property type="evidence" value="ECO:0007669"/>
    <property type="project" value="UniProtKB-UniRule"/>
</dbReference>
<dbReference type="GO" id="GO:0009423">
    <property type="term" value="P:chorismate biosynthetic process"/>
    <property type="evidence" value="ECO:0007669"/>
    <property type="project" value="UniProtKB-UniRule"/>
</dbReference>
<dbReference type="PIRSF" id="PIRSF000505">
    <property type="entry name" value="EPSPS"/>
    <property type="match status" value="1"/>
</dbReference>
<dbReference type="InterPro" id="IPR006264">
    <property type="entry name" value="EPSP_synthase"/>
</dbReference>
<evidence type="ECO:0000256" key="8">
    <source>
        <dbReference type="HAMAP-Rule" id="MF_00210"/>
    </source>
</evidence>
<feature type="active site" description="Proton acceptor" evidence="8">
    <location>
        <position position="318"/>
    </location>
</feature>
<reference evidence="12" key="1">
    <citation type="submission" date="2017-04" db="EMBL/GenBank/DDBJ databases">
        <authorList>
            <person name="Varghese N."/>
            <person name="Submissions S."/>
        </authorList>
    </citation>
    <scope>NUCLEOTIDE SEQUENCE [LARGE SCALE GENOMIC DNA]</scope>
    <source>
        <strain evidence="12">DSM 16512</strain>
    </source>
</reference>
<dbReference type="EMBL" id="FWWZ01000001">
    <property type="protein sequence ID" value="SMC09331.1"/>
    <property type="molecule type" value="Genomic_DNA"/>
</dbReference>
<evidence type="ECO:0000256" key="4">
    <source>
        <dbReference type="ARBA" id="ARBA00022605"/>
    </source>
</evidence>
<dbReference type="GO" id="GO:0003723">
    <property type="term" value="F:RNA binding"/>
    <property type="evidence" value="ECO:0007669"/>
    <property type="project" value="UniProtKB-KW"/>
</dbReference>
<comment type="similarity">
    <text evidence="2 8">Belongs to the EPSP synthase family.</text>
</comment>
<dbReference type="UniPathway" id="UPA00053">
    <property type="reaction ID" value="UER00089"/>
</dbReference>
<dbReference type="CDD" id="cd01556">
    <property type="entry name" value="EPSP_synthase"/>
    <property type="match status" value="1"/>
</dbReference>
<dbReference type="AlphaFoldDB" id="A0A1W1WSP5"/>
<feature type="binding site" evidence="8">
    <location>
        <position position="169"/>
    </location>
    <ligand>
        <name>3-phosphoshikimate</name>
        <dbReference type="ChEBI" id="CHEBI:145989"/>
    </ligand>
</feature>
<evidence type="ECO:0000256" key="1">
    <source>
        <dbReference type="ARBA" id="ARBA00004811"/>
    </source>
</evidence>
<keyword evidence="6 8" id="KW-0057">Aromatic amino acid biosynthesis</keyword>
<protein>
    <recommendedName>
        <fullName evidence="8">3-phosphoshikimate 1-carboxyvinyltransferase</fullName>
        <ecNumber evidence="8">2.5.1.19</ecNumber>
    </recommendedName>
    <alternativeName>
        <fullName evidence="8">5-enolpyruvylshikimate-3-phosphate synthase</fullName>
        <shortName evidence="8">EPSP synthase</shortName>
        <shortName evidence="8">EPSPS</shortName>
    </alternativeName>
</protein>
<name>A0A1W1WSP5_9BACT</name>
<dbReference type="PANTHER" id="PTHR21090">
    <property type="entry name" value="AROM/DEHYDROQUINATE SYNTHASE"/>
    <property type="match status" value="1"/>
</dbReference>
<comment type="function">
    <text evidence="8">Catalyzes the transfer of the enolpyruvyl moiety of phosphoenolpyruvate (PEP) to the 5-hydroxyl of shikimate-3-phosphate (S3P) to produce enolpyruvyl shikimate-3-phosphate and inorganic phosphate.</text>
</comment>
<comment type="pathway">
    <text evidence="1 8">Metabolic intermediate biosynthesis; chorismate biosynthesis; chorismate from D-erythrose 4-phosphate and phosphoenolpyruvate: step 6/7.</text>
</comment>